<dbReference type="InterPro" id="IPR013977">
    <property type="entry name" value="GcvT_C"/>
</dbReference>
<reference evidence="10 11" key="1">
    <citation type="journal article" date="2019" name="Int. J. Syst. Evol. Microbiol.">
        <title>The Global Catalogue of Microorganisms (GCM) 10K type strain sequencing project: providing services to taxonomists for standard genome sequencing and annotation.</title>
        <authorList>
            <consortium name="The Broad Institute Genomics Platform"/>
            <consortium name="The Broad Institute Genome Sequencing Center for Infectious Disease"/>
            <person name="Wu L."/>
            <person name="Ma J."/>
        </authorList>
    </citation>
    <scope>NUCLEOTIDE SEQUENCE [LARGE SCALE GENOMIC DNA]</scope>
    <source>
        <strain evidence="10 11">JCM 3325</strain>
    </source>
</reference>
<keyword evidence="4 7" id="KW-0808">Transferase</keyword>
<comment type="subunit">
    <text evidence="7">The glycine cleavage system is composed of four proteins: P, T, L and H.</text>
</comment>
<keyword evidence="11" id="KW-1185">Reference proteome</keyword>
<dbReference type="PANTHER" id="PTHR43757:SF2">
    <property type="entry name" value="AMINOMETHYLTRANSFERASE, MITOCHONDRIAL"/>
    <property type="match status" value="1"/>
</dbReference>
<comment type="catalytic activity">
    <reaction evidence="6 7">
        <text>N(6)-[(R)-S(8)-aminomethyldihydrolipoyl]-L-lysyl-[protein] + (6S)-5,6,7,8-tetrahydrofolate = N(6)-[(R)-dihydrolipoyl]-L-lysyl-[protein] + (6R)-5,10-methylene-5,6,7,8-tetrahydrofolate + NH4(+)</text>
        <dbReference type="Rhea" id="RHEA:16945"/>
        <dbReference type="Rhea" id="RHEA-COMP:10475"/>
        <dbReference type="Rhea" id="RHEA-COMP:10492"/>
        <dbReference type="ChEBI" id="CHEBI:15636"/>
        <dbReference type="ChEBI" id="CHEBI:28938"/>
        <dbReference type="ChEBI" id="CHEBI:57453"/>
        <dbReference type="ChEBI" id="CHEBI:83100"/>
        <dbReference type="ChEBI" id="CHEBI:83143"/>
        <dbReference type="EC" id="2.1.2.10"/>
    </reaction>
</comment>
<feature type="domain" description="GCVT N-terminal" evidence="8">
    <location>
        <begin position="17"/>
        <end position="271"/>
    </location>
</feature>
<protein>
    <recommendedName>
        <fullName evidence="2 7">Aminomethyltransferase</fullName>
        <ecNumber evidence="2 7">2.1.2.10</ecNumber>
    </recommendedName>
    <alternativeName>
        <fullName evidence="5 7">Glycine cleavage system T protein</fullName>
    </alternativeName>
</protein>
<gene>
    <name evidence="7 10" type="primary">gcvT</name>
    <name evidence="10" type="ORF">GCM10010191_56140</name>
</gene>
<dbReference type="InterPro" id="IPR006223">
    <property type="entry name" value="GcvT"/>
</dbReference>
<dbReference type="Gene3D" id="3.30.1360.120">
    <property type="entry name" value="Probable tRNA modification gtpase trme, domain 1"/>
    <property type="match status" value="1"/>
</dbReference>
<evidence type="ECO:0000256" key="6">
    <source>
        <dbReference type="ARBA" id="ARBA00047665"/>
    </source>
</evidence>
<dbReference type="Proteomes" id="UP001501231">
    <property type="component" value="Unassembled WGS sequence"/>
</dbReference>
<dbReference type="NCBIfam" id="NF001567">
    <property type="entry name" value="PRK00389.1"/>
    <property type="match status" value="1"/>
</dbReference>
<dbReference type="InterPro" id="IPR029043">
    <property type="entry name" value="GcvT/YgfZ_C"/>
</dbReference>
<keyword evidence="3 7" id="KW-0032">Aminotransferase</keyword>
<dbReference type="RefSeq" id="WP_344592877.1">
    <property type="nucleotide sequence ID" value="NZ_BAAARW010000020.1"/>
</dbReference>
<dbReference type="PIRSF" id="PIRSF006487">
    <property type="entry name" value="GcvT"/>
    <property type="match status" value="1"/>
</dbReference>
<evidence type="ECO:0000256" key="3">
    <source>
        <dbReference type="ARBA" id="ARBA00022576"/>
    </source>
</evidence>
<evidence type="ECO:0000313" key="11">
    <source>
        <dbReference type="Proteomes" id="UP001501231"/>
    </source>
</evidence>
<evidence type="ECO:0000256" key="1">
    <source>
        <dbReference type="ARBA" id="ARBA00008609"/>
    </source>
</evidence>
<organism evidence="10 11">
    <name type="scientific">Actinomadura vinacea</name>
    <dbReference type="NCBI Taxonomy" id="115336"/>
    <lineage>
        <taxon>Bacteria</taxon>
        <taxon>Bacillati</taxon>
        <taxon>Actinomycetota</taxon>
        <taxon>Actinomycetes</taxon>
        <taxon>Streptosporangiales</taxon>
        <taxon>Thermomonosporaceae</taxon>
        <taxon>Actinomadura</taxon>
    </lineage>
</organism>
<dbReference type="Gene3D" id="4.10.1250.10">
    <property type="entry name" value="Aminomethyltransferase fragment"/>
    <property type="match status" value="1"/>
</dbReference>
<dbReference type="SUPFAM" id="SSF103025">
    <property type="entry name" value="Folate-binding domain"/>
    <property type="match status" value="1"/>
</dbReference>
<dbReference type="EMBL" id="BAAARW010000020">
    <property type="protein sequence ID" value="GAA2434478.1"/>
    <property type="molecule type" value="Genomic_DNA"/>
</dbReference>
<evidence type="ECO:0000256" key="2">
    <source>
        <dbReference type="ARBA" id="ARBA00012616"/>
    </source>
</evidence>
<dbReference type="Pfam" id="PF01571">
    <property type="entry name" value="GCV_T"/>
    <property type="match status" value="1"/>
</dbReference>
<dbReference type="PANTHER" id="PTHR43757">
    <property type="entry name" value="AMINOMETHYLTRANSFERASE"/>
    <property type="match status" value="1"/>
</dbReference>
<dbReference type="NCBIfam" id="TIGR00528">
    <property type="entry name" value="gcvT"/>
    <property type="match status" value="1"/>
</dbReference>
<evidence type="ECO:0000256" key="4">
    <source>
        <dbReference type="ARBA" id="ARBA00022679"/>
    </source>
</evidence>
<name>A0ABN3JM55_9ACTN</name>
<dbReference type="HAMAP" id="MF_00259">
    <property type="entry name" value="GcvT"/>
    <property type="match status" value="1"/>
</dbReference>
<dbReference type="InterPro" id="IPR006222">
    <property type="entry name" value="GCVT_N"/>
</dbReference>
<accession>A0ABN3JM55</accession>
<feature type="domain" description="Aminomethyltransferase C-terminal" evidence="9">
    <location>
        <begin position="291"/>
        <end position="368"/>
    </location>
</feature>
<evidence type="ECO:0000259" key="8">
    <source>
        <dbReference type="Pfam" id="PF01571"/>
    </source>
</evidence>
<dbReference type="Gene3D" id="3.30.70.1400">
    <property type="entry name" value="Aminomethyltransferase beta-barrel domains"/>
    <property type="match status" value="1"/>
</dbReference>
<evidence type="ECO:0000256" key="7">
    <source>
        <dbReference type="HAMAP-Rule" id="MF_00259"/>
    </source>
</evidence>
<dbReference type="Pfam" id="PF08669">
    <property type="entry name" value="GCV_T_C"/>
    <property type="match status" value="1"/>
</dbReference>
<evidence type="ECO:0000259" key="9">
    <source>
        <dbReference type="Pfam" id="PF08669"/>
    </source>
</evidence>
<dbReference type="InterPro" id="IPR028896">
    <property type="entry name" value="GcvT/YgfZ/DmdA"/>
</dbReference>
<dbReference type="SUPFAM" id="SSF101790">
    <property type="entry name" value="Aminomethyltransferase beta-barrel domain"/>
    <property type="match status" value="1"/>
</dbReference>
<dbReference type="EC" id="2.1.2.10" evidence="2 7"/>
<evidence type="ECO:0000313" key="10">
    <source>
        <dbReference type="EMBL" id="GAA2434478.1"/>
    </source>
</evidence>
<comment type="caution">
    <text evidence="10">The sequence shown here is derived from an EMBL/GenBank/DDBJ whole genome shotgun (WGS) entry which is preliminary data.</text>
</comment>
<comment type="similarity">
    <text evidence="1 7">Belongs to the GcvT family.</text>
</comment>
<dbReference type="InterPro" id="IPR027266">
    <property type="entry name" value="TrmE/GcvT-like"/>
</dbReference>
<comment type="function">
    <text evidence="7">The glycine cleavage system catalyzes the degradation of glycine.</text>
</comment>
<dbReference type="Gene3D" id="2.40.30.110">
    <property type="entry name" value="Aminomethyltransferase beta-barrel domains"/>
    <property type="match status" value="1"/>
</dbReference>
<evidence type="ECO:0000256" key="5">
    <source>
        <dbReference type="ARBA" id="ARBA00031395"/>
    </source>
</evidence>
<dbReference type="InterPro" id="IPR022903">
    <property type="entry name" value="GcvT_bac"/>
</dbReference>
<proteinExistence type="inferred from homology"/>
<sequence length="370" mass="38744">MSSTAPSDPGDARKTPLYDVHRALGAHLVDFAGYLMPLRYASETAEHRAVRSAAGLFDLSHMGEIFVDGPEAAAALDYALVGNLSPMAVGKARYTMICGVDGGVLDDLIVYRLAEQTFMVVANAANAATVLAALTERAAGFAGARVADRSGEYALIALQGPDAQGILSRFTAAPLPDLRYYAIMADEVAGVDALIARTGYTGEDGFELFVSAADAVPLWNELAAVEGVTPAGLSARDTLRLEAGMPLYGNELTVQTNPYEAGLGRVVKLDKPGDFVGKATLAAQAQTPPGRRLVGLVARGRRAPRKGYEVVMSDGTPCGVVTSGAPSPTLGTPIAMAYVDIGVDEDGLAVDVRGRREPVDVVALPFYKRS</sequence>